<proteinExistence type="predicted"/>
<name>A0A9W9N2K1_9EURO</name>
<dbReference type="AlphaFoldDB" id="A0A9W9N2K1"/>
<accession>A0A9W9N2K1</accession>
<feature type="compositionally biased region" description="Low complexity" evidence="1">
    <location>
        <begin position="398"/>
        <end position="413"/>
    </location>
</feature>
<protein>
    <submittedName>
        <fullName evidence="3">Uncharacterized protein</fullName>
    </submittedName>
</protein>
<organism evidence="3 4">
    <name type="scientific">Penicillium cinerascens</name>
    <dbReference type="NCBI Taxonomy" id="70096"/>
    <lineage>
        <taxon>Eukaryota</taxon>
        <taxon>Fungi</taxon>
        <taxon>Dikarya</taxon>
        <taxon>Ascomycota</taxon>
        <taxon>Pezizomycotina</taxon>
        <taxon>Eurotiomycetes</taxon>
        <taxon>Eurotiomycetidae</taxon>
        <taxon>Eurotiales</taxon>
        <taxon>Aspergillaceae</taxon>
        <taxon>Penicillium</taxon>
    </lineage>
</organism>
<evidence type="ECO:0000256" key="2">
    <source>
        <dbReference type="SAM" id="Phobius"/>
    </source>
</evidence>
<dbReference type="RefSeq" id="XP_058310150.1">
    <property type="nucleotide sequence ID" value="XM_058450688.1"/>
</dbReference>
<evidence type="ECO:0000313" key="4">
    <source>
        <dbReference type="Proteomes" id="UP001150904"/>
    </source>
</evidence>
<sequence length="710" mass="77818">MLEPLHASISQPLHDHRSLSILSFYLISCAALTIKILLNIYRRYQICKTQLDWHHGYGRQFAIFITLSILSIVTTWYYMFAFFAHSYHNWEAGQSPTQQALIEVAPLLAKWEMWLRDSKLFREAWGSVFATPARTWWSGQIFLWTIGWSLFLGVMGRRYNIPNVWMYMLLGQIVAISFAQNLFFVTVLVSSPSVTPATKLAWVPPAFLELAPVVISGLGAAATPFVANTPYFMPVLAIPHLLFLPESPRWLYRDSRTDSVPYLALSPAQPTISPQRNAIHGVLQSANCLQPMLHFETAKQRRIHSFRSRTVTAALVGAPSGRIAVRTVPFAFVAPRTFIMCPMILNRLSDGPSMVFSPPQEHAFAQFPSQSVLDGPGTFHSYPASPSSVFASNGSAQPTPSSNFASAPAAPTPSRKRSRDEAAFEEAVALNVPSEPAPTPAPKEEPIYGEGMVLLNPSTGMAISADSQTGTWYEEEAELQQMKAALVSSRSITLQSDAADISRKSQRLDKSAPGLDDIAFSSIQQRLNGPEADQHRTLNTGPAPPAEPLIDDATRLLGISWQRIDSDDDMAPAVRGWTKYIDNQYSDYLHDSQMLIKSRALNAYLVAATPTNAFSPAFYLFSDDLTQAQLVASSWEACLHNLRSSPIVFEGIGPLVASSRSNTPPAASPFTAAEGGVPLLQQALSNHAPTSTGMGAELNGGVDMGMEIDS</sequence>
<dbReference type="OrthoDB" id="5359669at2759"/>
<feature type="region of interest" description="Disordered" evidence="1">
    <location>
        <begin position="389"/>
        <end position="442"/>
    </location>
</feature>
<reference evidence="3" key="2">
    <citation type="journal article" date="2023" name="IMA Fungus">
        <title>Comparative genomic study of the Penicillium genus elucidates a diverse pangenome and 15 lateral gene transfer events.</title>
        <authorList>
            <person name="Petersen C."/>
            <person name="Sorensen T."/>
            <person name="Nielsen M.R."/>
            <person name="Sondergaard T.E."/>
            <person name="Sorensen J.L."/>
            <person name="Fitzpatrick D.A."/>
            <person name="Frisvad J.C."/>
            <person name="Nielsen K.L."/>
        </authorList>
    </citation>
    <scope>NUCLEOTIDE SEQUENCE</scope>
    <source>
        <strain evidence="3">IBT 15544</strain>
    </source>
</reference>
<reference evidence="3" key="1">
    <citation type="submission" date="2022-12" db="EMBL/GenBank/DDBJ databases">
        <authorList>
            <person name="Petersen C."/>
        </authorList>
    </citation>
    <scope>NUCLEOTIDE SEQUENCE</scope>
    <source>
        <strain evidence="3">IBT 15544</strain>
    </source>
</reference>
<gene>
    <name evidence="3" type="ORF">N7498_003626</name>
</gene>
<dbReference type="Proteomes" id="UP001150904">
    <property type="component" value="Unassembled WGS sequence"/>
</dbReference>
<feature type="transmembrane region" description="Helical" evidence="2">
    <location>
        <begin position="136"/>
        <end position="155"/>
    </location>
</feature>
<dbReference type="EMBL" id="JAPQKR010000008">
    <property type="protein sequence ID" value="KAJ5211980.1"/>
    <property type="molecule type" value="Genomic_DNA"/>
</dbReference>
<evidence type="ECO:0000256" key="1">
    <source>
        <dbReference type="SAM" id="MobiDB-lite"/>
    </source>
</evidence>
<evidence type="ECO:0000313" key="3">
    <source>
        <dbReference type="EMBL" id="KAJ5211980.1"/>
    </source>
</evidence>
<keyword evidence="2" id="KW-0472">Membrane</keyword>
<keyword evidence="2" id="KW-1133">Transmembrane helix</keyword>
<feature type="transmembrane region" description="Helical" evidence="2">
    <location>
        <begin position="167"/>
        <end position="189"/>
    </location>
</feature>
<keyword evidence="4" id="KW-1185">Reference proteome</keyword>
<feature type="region of interest" description="Disordered" evidence="1">
    <location>
        <begin position="687"/>
        <end position="710"/>
    </location>
</feature>
<dbReference type="GeneID" id="83177989"/>
<comment type="caution">
    <text evidence="3">The sequence shown here is derived from an EMBL/GenBank/DDBJ whole genome shotgun (WGS) entry which is preliminary data.</text>
</comment>
<feature type="transmembrane region" description="Helical" evidence="2">
    <location>
        <begin position="20"/>
        <end position="41"/>
    </location>
</feature>
<keyword evidence="2" id="KW-0812">Transmembrane</keyword>
<feature type="transmembrane region" description="Helical" evidence="2">
    <location>
        <begin position="61"/>
        <end position="80"/>
    </location>
</feature>